<sequence>MTILLLAAVTGLSIRHEVGMAGDYTNQTYGIIDYDTLRDPDEWDTLDIETEARTFWNLDLEAGKGSTRFTVANDFDISTRSLREGLSLTLGQKLAENLGLELRNDAEGRWYHDALPSLADTGFQRDYLTNTSDLELDFAARPGLDLSASGQVQIFHYPEPDSFNYDYLLGRAGVGVDQELGGMSSLSLDYEWSRRWATAADSQDFLEHGLDAELELYLDDGPHLNLTNAAARRQYPARSRSSWEEAPGLRLGFNLSPVVELNLEDEARWTWYDTPTAVYTDLFENSLKLAVQWQATGGLSLRAGPQLDAGRSLPQPTADDYRESSVAAGIDYMKLDRLWFSLEDRLGVRRYPLDDSSFQSNYVFNEFNLMVNWTVFKAGRSGLSLNGMAVISPEWHGDKSSDLSTRIFTLELRYGL</sequence>
<protein>
    <submittedName>
        <fullName evidence="1">Uncharacterized protein</fullName>
    </submittedName>
</protein>
<proteinExistence type="predicted"/>
<evidence type="ECO:0000313" key="1">
    <source>
        <dbReference type="EMBL" id="MBM3331074.1"/>
    </source>
</evidence>
<gene>
    <name evidence="1" type="ORF">FJY68_04380</name>
</gene>
<accession>A0A937XGN1</accession>
<dbReference type="AlphaFoldDB" id="A0A937XGN1"/>
<comment type="caution">
    <text evidence="1">The sequence shown here is derived from an EMBL/GenBank/DDBJ whole genome shotgun (WGS) entry which is preliminary data.</text>
</comment>
<dbReference type="Proteomes" id="UP000779900">
    <property type="component" value="Unassembled WGS sequence"/>
</dbReference>
<organism evidence="1 2">
    <name type="scientific">candidate division WOR-3 bacterium</name>
    <dbReference type="NCBI Taxonomy" id="2052148"/>
    <lineage>
        <taxon>Bacteria</taxon>
        <taxon>Bacteria division WOR-3</taxon>
    </lineage>
</organism>
<name>A0A937XGN1_UNCW3</name>
<dbReference type="EMBL" id="VGIR01000018">
    <property type="protein sequence ID" value="MBM3331074.1"/>
    <property type="molecule type" value="Genomic_DNA"/>
</dbReference>
<evidence type="ECO:0000313" key="2">
    <source>
        <dbReference type="Proteomes" id="UP000779900"/>
    </source>
</evidence>
<reference evidence="1" key="1">
    <citation type="submission" date="2019-03" db="EMBL/GenBank/DDBJ databases">
        <title>Lake Tanganyika Metagenome-Assembled Genomes (MAGs).</title>
        <authorList>
            <person name="Tran P."/>
        </authorList>
    </citation>
    <scope>NUCLEOTIDE SEQUENCE</scope>
    <source>
        <strain evidence="1">K_DeepCast_150m_m2_040</strain>
    </source>
</reference>